<dbReference type="GO" id="GO:0016779">
    <property type="term" value="F:nucleotidyltransferase activity"/>
    <property type="evidence" value="ECO:0007669"/>
    <property type="project" value="UniProtKB-KW"/>
</dbReference>
<dbReference type="Pfam" id="PF01467">
    <property type="entry name" value="CTP_transf_like"/>
    <property type="match status" value="1"/>
</dbReference>
<reference evidence="4 5" key="1">
    <citation type="submission" date="2020-09" db="EMBL/GenBank/DDBJ databases">
        <title>Roseomonas.</title>
        <authorList>
            <person name="Zhu W."/>
        </authorList>
    </citation>
    <scope>NUCLEOTIDE SEQUENCE [LARGE SCALE GENOMIC DNA]</scope>
    <source>
        <strain evidence="4 5">1311</strain>
    </source>
</reference>
<dbReference type="Proteomes" id="UP001518990">
    <property type="component" value="Unassembled WGS sequence"/>
</dbReference>
<dbReference type="EMBL" id="JACTNF010000024">
    <property type="protein sequence ID" value="MBO1076598.1"/>
    <property type="molecule type" value="Genomic_DNA"/>
</dbReference>
<sequence length="147" mass="16371">MTSNLNQSDSGLPRCVITFGTFDLFHIGHLNIIRRARDLGDRLVVGVSTDELNFRKKGIYPVFPEAERFAIVAGLRYVDEVFAEESLDLKAHYIRTHGAQVLVMGDDWAGRFDQFRELCEVVYLPRTEGVSTTEIKGGIAAGAGLRP</sequence>
<accession>A0ABS3KGJ7</accession>
<dbReference type="RefSeq" id="WP_207449762.1">
    <property type="nucleotide sequence ID" value="NZ_CP061091.1"/>
</dbReference>
<organism evidence="4 5">
    <name type="scientific">Roseomonas marmotae</name>
    <dbReference type="NCBI Taxonomy" id="2768161"/>
    <lineage>
        <taxon>Bacteria</taxon>
        <taxon>Pseudomonadati</taxon>
        <taxon>Pseudomonadota</taxon>
        <taxon>Alphaproteobacteria</taxon>
        <taxon>Acetobacterales</taxon>
        <taxon>Roseomonadaceae</taxon>
        <taxon>Roseomonas</taxon>
    </lineage>
</organism>
<comment type="caution">
    <text evidence="4">The sequence shown here is derived from an EMBL/GenBank/DDBJ whole genome shotgun (WGS) entry which is preliminary data.</text>
</comment>
<dbReference type="PANTHER" id="PTHR43793">
    <property type="entry name" value="FAD SYNTHASE"/>
    <property type="match status" value="1"/>
</dbReference>
<dbReference type="Gene3D" id="3.40.50.620">
    <property type="entry name" value="HUPs"/>
    <property type="match status" value="1"/>
</dbReference>
<name>A0ABS3KGJ7_9PROT</name>
<dbReference type="InterPro" id="IPR014729">
    <property type="entry name" value="Rossmann-like_a/b/a_fold"/>
</dbReference>
<keyword evidence="2 4" id="KW-0548">Nucleotidyltransferase</keyword>
<dbReference type="InterPro" id="IPR004821">
    <property type="entry name" value="Cyt_trans-like"/>
</dbReference>
<proteinExistence type="predicted"/>
<dbReference type="NCBIfam" id="TIGR00125">
    <property type="entry name" value="cyt_tran_rel"/>
    <property type="match status" value="1"/>
</dbReference>
<dbReference type="SUPFAM" id="SSF52374">
    <property type="entry name" value="Nucleotidylyl transferase"/>
    <property type="match status" value="1"/>
</dbReference>
<evidence type="ECO:0000313" key="5">
    <source>
        <dbReference type="Proteomes" id="UP001518990"/>
    </source>
</evidence>
<dbReference type="InterPro" id="IPR050385">
    <property type="entry name" value="Archaeal_FAD_synthase"/>
</dbReference>
<gene>
    <name evidence="4" type="ORF">IAI60_18445</name>
</gene>
<keyword evidence="5" id="KW-1185">Reference proteome</keyword>
<keyword evidence="1" id="KW-0808">Transferase</keyword>
<evidence type="ECO:0000256" key="2">
    <source>
        <dbReference type="ARBA" id="ARBA00022695"/>
    </source>
</evidence>
<evidence type="ECO:0000256" key="1">
    <source>
        <dbReference type="ARBA" id="ARBA00022679"/>
    </source>
</evidence>
<feature type="domain" description="Cytidyltransferase-like" evidence="3">
    <location>
        <begin position="17"/>
        <end position="136"/>
    </location>
</feature>
<evidence type="ECO:0000313" key="4">
    <source>
        <dbReference type="EMBL" id="MBO1076598.1"/>
    </source>
</evidence>
<evidence type="ECO:0000259" key="3">
    <source>
        <dbReference type="Pfam" id="PF01467"/>
    </source>
</evidence>
<dbReference type="PANTHER" id="PTHR43793:SF1">
    <property type="entry name" value="FAD SYNTHASE"/>
    <property type="match status" value="1"/>
</dbReference>
<protein>
    <submittedName>
        <fullName evidence="4">Adenylyltransferase/cytidyltransferase family protein</fullName>
    </submittedName>
</protein>